<feature type="transmembrane region" description="Helical" evidence="5">
    <location>
        <begin position="60"/>
        <end position="76"/>
    </location>
</feature>
<feature type="domain" description="O-antigen ligase-related" evidence="6">
    <location>
        <begin position="84"/>
        <end position="197"/>
    </location>
</feature>
<name>A0A6M3KGP4_9ZZZZ</name>
<evidence type="ECO:0000259" key="6">
    <source>
        <dbReference type="Pfam" id="PF04932"/>
    </source>
</evidence>
<feature type="transmembrane region" description="Helical" evidence="5">
    <location>
        <begin position="182"/>
        <end position="201"/>
    </location>
</feature>
<evidence type="ECO:0000256" key="3">
    <source>
        <dbReference type="ARBA" id="ARBA00022989"/>
    </source>
</evidence>
<dbReference type="Pfam" id="PF04932">
    <property type="entry name" value="Wzy_C"/>
    <property type="match status" value="1"/>
</dbReference>
<dbReference type="InterPro" id="IPR051533">
    <property type="entry name" value="WaaL-like"/>
</dbReference>
<accession>A0A6M3KGP4</accession>
<organism evidence="7">
    <name type="scientific">viral metagenome</name>
    <dbReference type="NCBI Taxonomy" id="1070528"/>
    <lineage>
        <taxon>unclassified sequences</taxon>
        <taxon>metagenomes</taxon>
        <taxon>organismal metagenomes</taxon>
    </lineage>
</organism>
<evidence type="ECO:0000256" key="2">
    <source>
        <dbReference type="ARBA" id="ARBA00022692"/>
    </source>
</evidence>
<dbReference type="PANTHER" id="PTHR37422">
    <property type="entry name" value="TEICHURONIC ACID BIOSYNTHESIS PROTEIN TUAE"/>
    <property type="match status" value="1"/>
</dbReference>
<proteinExistence type="predicted"/>
<comment type="subcellular location">
    <subcellularLocation>
        <location evidence="1">Membrane</location>
        <topology evidence="1">Multi-pass membrane protein</topology>
    </subcellularLocation>
</comment>
<dbReference type="PANTHER" id="PTHR37422:SF13">
    <property type="entry name" value="LIPOPOLYSACCHARIDE BIOSYNTHESIS PROTEIN PA4999-RELATED"/>
    <property type="match status" value="1"/>
</dbReference>
<evidence type="ECO:0000256" key="1">
    <source>
        <dbReference type="ARBA" id="ARBA00004141"/>
    </source>
</evidence>
<dbReference type="EMBL" id="MT142448">
    <property type="protein sequence ID" value="QJA81126.1"/>
    <property type="molecule type" value="Genomic_DNA"/>
</dbReference>
<keyword evidence="4 5" id="KW-0472">Membrane</keyword>
<keyword evidence="3 5" id="KW-1133">Transmembrane helix</keyword>
<evidence type="ECO:0000313" key="7">
    <source>
        <dbReference type="EMBL" id="QJA81126.1"/>
    </source>
</evidence>
<dbReference type="GO" id="GO:0016874">
    <property type="term" value="F:ligase activity"/>
    <property type="evidence" value="ECO:0007669"/>
    <property type="project" value="UniProtKB-KW"/>
</dbReference>
<gene>
    <name evidence="7" type="ORF">MM415A00584_0013</name>
</gene>
<feature type="transmembrane region" description="Helical" evidence="5">
    <location>
        <begin position="30"/>
        <end position="53"/>
    </location>
</feature>
<feature type="transmembrane region" description="Helical" evidence="5">
    <location>
        <begin position="105"/>
        <end position="130"/>
    </location>
</feature>
<keyword evidence="2 5" id="KW-0812">Transmembrane</keyword>
<dbReference type="InterPro" id="IPR007016">
    <property type="entry name" value="O-antigen_ligase-rel_domated"/>
</dbReference>
<feature type="transmembrane region" description="Helical" evidence="5">
    <location>
        <begin position="82"/>
        <end position="98"/>
    </location>
</feature>
<evidence type="ECO:0000256" key="5">
    <source>
        <dbReference type="SAM" id="Phobius"/>
    </source>
</evidence>
<reference evidence="7" key="1">
    <citation type="submission" date="2020-03" db="EMBL/GenBank/DDBJ databases">
        <title>The deep terrestrial virosphere.</title>
        <authorList>
            <person name="Holmfeldt K."/>
            <person name="Nilsson E."/>
            <person name="Simone D."/>
            <person name="Lopez-Fernandez M."/>
            <person name="Wu X."/>
            <person name="de Brujin I."/>
            <person name="Lundin D."/>
            <person name="Andersson A."/>
            <person name="Bertilsson S."/>
            <person name="Dopson M."/>
        </authorList>
    </citation>
    <scope>NUCLEOTIDE SEQUENCE</scope>
    <source>
        <strain evidence="7">MM415A00584</strain>
    </source>
</reference>
<protein>
    <submittedName>
        <fullName evidence="7">Putative O-antigen ligase</fullName>
    </submittedName>
</protein>
<dbReference type="AlphaFoldDB" id="A0A6M3KGP4"/>
<dbReference type="GO" id="GO:0016020">
    <property type="term" value="C:membrane"/>
    <property type="evidence" value="ECO:0007669"/>
    <property type="project" value="UniProtKB-SubCell"/>
</dbReference>
<sequence>MCVLQFFDIAQFFQFINSSDPQFPRYWNNLVTGFIGNGTHLSGFLGMCVPLLFLRWKRENLFILILILLILTQTGTNKNDPSASGFAIIICISYYYLYFKNRKAFWWSTLAGLISVSVLFCVLKETTWFIKFIRPTGRMEIWSYYWPLFKKYTITGTGLGTVNQIFKQGIGAPNTRHLHLEYYHFALETGIIGLVLIGNLFKEFFSVKDSGNTTIVLKAIILGFLLNCLFNFPAHLWLPSVYALFAYAGVYTIENERILKYGYFDEKRSTGQCIKYNPTGCFPDR</sequence>
<feature type="transmembrane region" description="Helical" evidence="5">
    <location>
        <begin position="213"/>
        <end position="230"/>
    </location>
</feature>
<evidence type="ECO:0000256" key="4">
    <source>
        <dbReference type="ARBA" id="ARBA00023136"/>
    </source>
</evidence>
<keyword evidence="7" id="KW-0436">Ligase</keyword>